<gene>
    <name evidence="1" type="ORF">VFH_II195320</name>
</gene>
<dbReference type="InterPro" id="IPR053249">
    <property type="entry name" value="LFS"/>
</dbReference>
<dbReference type="InterPro" id="IPR023393">
    <property type="entry name" value="START-like_dom_sf"/>
</dbReference>
<dbReference type="CDD" id="cd07821">
    <property type="entry name" value="PYR_PYL_RCAR_like"/>
    <property type="match status" value="1"/>
</dbReference>
<dbReference type="PANTHER" id="PTHR33789:SF11">
    <property type="entry name" value="OS05G0202300 PROTEIN"/>
    <property type="match status" value="1"/>
</dbReference>
<dbReference type="Proteomes" id="UP001157006">
    <property type="component" value="Chromosome 2"/>
</dbReference>
<dbReference type="GO" id="GO:0004864">
    <property type="term" value="F:protein phosphatase inhibitor activity"/>
    <property type="evidence" value="ECO:0007669"/>
    <property type="project" value="UniProtKB-ARBA"/>
</dbReference>
<dbReference type="SUPFAM" id="SSF55961">
    <property type="entry name" value="Bet v1-like"/>
    <property type="match status" value="1"/>
</dbReference>
<evidence type="ECO:0000313" key="2">
    <source>
        <dbReference type="Proteomes" id="UP001157006"/>
    </source>
</evidence>
<sequence length="176" mass="19650">MGEESKSLWEGKLTVELTSVAAEQAWPALEDFCNLHKWIPINTCYHVEGVQGQPGLVRYCSSTVKAVVEDEADGADDAVESETTVKWAKEKLLMMDPVRRCLSYEVGENNMGFESYVATLKVIPVGGDGESVGCLIEWGFVCDPVEGWSLEDFESYIQYCLQFMAKKIQDECSVTR</sequence>
<dbReference type="Pfam" id="PF10604">
    <property type="entry name" value="Polyketide_cyc2"/>
    <property type="match status" value="1"/>
</dbReference>
<dbReference type="PANTHER" id="PTHR33789">
    <property type="entry name" value="LACHRYMATORY-FACTOR SYNTHASE"/>
    <property type="match status" value="1"/>
</dbReference>
<organism evidence="1 2">
    <name type="scientific">Vicia faba</name>
    <name type="common">Broad bean</name>
    <name type="synonym">Faba vulgaris</name>
    <dbReference type="NCBI Taxonomy" id="3906"/>
    <lineage>
        <taxon>Eukaryota</taxon>
        <taxon>Viridiplantae</taxon>
        <taxon>Streptophyta</taxon>
        <taxon>Embryophyta</taxon>
        <taxon>Tracheophyta</taxon>
        <taxon>Spermatophyta</taxon>
        <taxon>Magnoliopsida</taxon>
        <taxon>eudicotyledons</taxon>
        <taxon>Gunneridae</taxon>
        <taxon>Pentapetalae</taxon>
        <taxon>rosids</taxon>
        <taxon>fabids</taxon>
        <taxon>Fabales</taxon>
        <taxon>Fabaceae</taxon>
        <taxon>Papilionoideae</taxon>
        <taxon>50 kb inversion clade</taxon>
        <taxon>NPAAA clade</taxon>
        <taxon>Hologalegina</taxon>
        <taxon>IRL clade</taxon>
        <taxon>Fabeae</taxon>
        <taxon>Vicia</taxon>
    </lineage>
</organism>
<evidence type="ECO:0008006" key="3">
    <source>
        <dbReference type="Google" id="ProtNLM"/>
    </source>
</evidence>
<keyword evidence="2" id="KW-1185">Reference proteome</keyword>
<dbReference type="EMBL" id="OX451737">
    <property type="protein sequence ID" value="CAI8599876.1"/>
    <property type="molecule type" value="Genomic_DNA"/>
</dbReference>
<accession>A0AAV0ZN83</accession>
<dbReference type="FunFam" id="3.30.530.20:FF:000064">
    <property type="entry name" value="Lachrymatory-factor synthase"/>
    <property type="match status" value="1"/>
</dbReference>
<protein>
    <recommendedName>
        <fullName evidence="3">Lachrymatory factor synthase</fullName>
    </recommendedName>
</protein>
<dbReference type="InterPro" id="IPR019587">
    <property type="entry name" value="Polyketide_cyclase/dehydratase"/>
</dbReference>
<reference evidence="1 2" key="1">
    <citation type="submission" date="2023-01" db="EMBL/GenBank/DDBJ databases">
        <authorList>
            <person name="Kreplak J."/>
        </authorList>
    </citation>
    <scope>NUCLEOTIDE SEQUENCE [LARGE SCALE GENOMIC DNA]</scope>
</reference>
<dbReference type="Gene3D" id="3.30.530.20">
    <property type="match status" value="1"/>
</dbReference>
<evidence type="ECO:0000313" key="1">
    <source>
        <dbReference type="EMBL" id="CAI8599876.1"/>
    </source>
</evidence>
<dbReference type="AlphaFoldDB" id="A0AAV0ZN83"/>
<proteinExistence type="predicted"/>
<name>A0AAV0ZN83_VICFA</name>